<dbReference type="Proteomes" id="UP000823399">
    <property type="component" value="Unassembled WGS sequence"/>
</dbReference>
<reference evidence="1" key="1">
    <citation type="journal article" date="2020" name="New Phytol.">
        <title>Comparative genomics reveals dynamic genome evolution in host specialist ectomycorrhizal fungi.</title>
        <authorList>
            <person name="Lofgren L.A."/>
            <person name="Nguyen N.H."/>
            <person name="Vilgalys R."/>
            <person name="Ruytinx J."/>
            <person name="Liao H.L."/>
            <person name="Branco S."/>
            <person name="Kuo A."/>
            <person name="LaButti K."/>
            <person name="Lipzen A."/>
            <person name="Andreopoulos W."/>
            <person name="Pangilinan J."/>
            <person name="Riley R."/>
            <person name="Hundley H."/>
            <person name="Na H."/>
            <person name="Barry K."/>
            <person name="Grigoriev I.V."/>
            <person name="Stajich J.E."/>
            <person name="Kennedy P.G."/>
        </authorList>
    </citation>
    <scope>NUCLEOTIDE SEQUENCE</scope>
    <source>
        <strain evidence="1">FC423</strain>
    </source>
</reference>
<dbReference type="GeneID" id="64696471"/>
<comment type="caution">
    <text evidence="1">The sequence shown here is derived from an EMBL/GenBank/DDBJ whole genome shotgun (WGS) entry which is preliminary data.</text>
</comment>
<protein>
    <submittedName>
        <fullName evidence="1">Uncharacterized protein</fullName>
    </submittedName>
</protein>
<dbReference type="RefSeq" id="XP_041287617.1">
    <property type="nucleotide sequence ID" value="XM_041434212.1"/>
</dbReference>
<evidence type="ECO:0000313" key="1">
    <source>
        <dbReference type="EMBL" id="KAG2094655.1"/>
    </source>
</evidence>
<evidence type="ECO:0000313" key="2">
    <source>
        <dbReference type="Proteomes" id="UP000823399"/>
    </source>
</evidence>
<dbReference type="OrthoDB" id="3055037at2759"/>
<gene>
    <name evidence="1" type="ORF">F5147DRAFT_657127</name>
</gene>
<proteinExistence type="predicted"/>
<dbReference type="AlphaFoldDB" id="A0A9P7EY39"/>
<dbReference type="EMBL" id="JABBWM010000078">
    <property type="protein sequence ID" value="KAG2094655.1"/>
    <property type="molecule type" value="Genomic_DNA"/>
</dbReference>
<name>A0A9P7EY39_9AGAM</name>
<keyword evidence="2" id="KW-1185">Reference proteome</keyword>
<organism evidence="1 2">
    <name type="scientific">Suillus discolor</name>
    <dbReference type="NCBI Taxonomy" id="1912936"/>
    <lineage>
        <taxon>Eukaryota</taxon>
        <taxon>Fungi</taxon>
        <taxon>Dikarya</taxon>
        <taxon>Basidiomycota</taxon>
        <taxon>Agaricomycotina</taxon>
        <taxon>Agaricomycetes</taxon>
        <taxon>Agaricomycetidae</taxon>
        <taxon>Boletales</taxon>
        <taxon>Suillineae</taxon>
        <taxon>Suillaceae</taxon>
        <taxon>Suillus</taxon>
    </lineage>
</organism>
<accession>A0A9P7EY39</accession>
<sequence>MRALPATSSSQDRPGRKKFKAVFGHWHIYNEQLIVAPCSMIIAQKTFFGVKKVASVKDIMSGESSLQWRQCIMKMIEPKESYTLEIQSNLSASKSHNLKPIV</sequence>